<evidence type="ECO:0000259" key="1">
    <source>
        <dbReference type="Pfam" id="PF01609"/>
    </source>
</evidence>
<dbReference type="EMBL" id="WPAF01000007">
    <property type="protein sequence ID" value="KAF0134572.1"/>
    <property type="molecule type" value="Genomic_DNA"/>
</dbReference>
<reference evidence="2 3" key="1">
    <citation type="submission" date="2019-12" db="EMBL/GenBank/DDBJ databases">
        <authorList>
            <person name="Wolfe R."/>
            <person name="Danczak R."/>
            <person name="Wilkins M."/>
        </authorList>
    </citation>
    <scope>NUCLEOTIDE SEQUENCE [LARGE SCALE GENOMIC DNA]</scope>
    <source>
        <strain evidence="2">X2_MaxBin.013</strain>
    </source>
</reference>
<comment type="caution">
    <text evidence="2">The sequence shown here is derived from an EMBL/GenBank/DDBJ whole genome shotgun (WGS) entry which is preliminary data.</text>
</comment>
<organism evidence="2 3">
    <name type="scientific">Candidatus Saganbacteria bacterium</name>
    <dbReference type="NCBI Taxonomy" id="2575572"/>
    <lineage>
        <taxon>Bacteria</taxon>
        <taxon>Bacillati</taxon>
        <taxon>Saganbacteria</taxon>
    </lineage>
</organism>
<evidence type="ECO:0000313" key="3">
    <source>
        <dbReference type="Proteomes" id="UP000488506"/>
    </source>
</evidence>
<dbReference type="GO" id="GO:0006313">
    <property type="term" value="P:DNA transposition"/>
    <property type="evidence" value="ECO:0007669"/>
    <property type="project" value="InterPro"/>
</dbReference>
<dbReference type="NCBIfam" id="NF033559">
    <property type="entry name" value="transpos_IS1634"/>
    <property type="match status" value="1"/>
</dbReference>
<feature type="domain" description="Transposase IS4-like" evidence="1">
    <location>
        <begin position="176"/>
        <end position="299"/>
    </location>
</feature>
<evidence type="ECO:0000313" key="2">
    <source>
        <dbReference type="EMBL" id="KAF0134572.1"/>
    </source>
</evidence>
<dbReference type="GO" id="GO:0004803">
    <property type="term" value="F:transposase activity"/>
    <property type="evidence" value="ECO:0007669"/>
    <property type="project" value="InterPro"/>
</dbReference>
<dbReference type="InterPro" id="IPR047654">
    <property type="entry name" value="IS1634_transpos"/>
</dbReference>
<dbReference type="Proteomes" id="UP000488506">
    <property type="component" value="Unassembled WGS sequence"/>
</dbReference>
<name>A0A833L1L2_UNCSA</name>
<dbReference type="AlphaFoldDB" id="A0A833L1L2"/>
<accession>A0A833L1L2</accession>
<gene>
    <name evidence="2" type="ORF">FD145_590</name>
</gene>
<dbReference type="InterPro" id="IPR002559">
    <property type="entry name" value="Transposase_11"/>
</dbReference>
<dbReference type="GO" id="GO:0003677">
    <property type="term" value="F:DNA binding"/>
    <property type="evidence" value="ECO:0007669"/>
    <property type="project" value="InterPro"/>
</dbReference>
<proteinExistence type="predicted"/>
<dbReference type="Pfam" id="PF01609">
    <property type="entry name" value="DDE_Tnp_1"/>
    <property type="match status" value="1"/>
</dbReference>
<sequence length="343" mass="39516">MKPHYRVRKVKTSSGSTAIQVGFYKGKRFILEKHIGSSKDIHKIDELIGITNEYVNSNSAQLRFDFNPQSKEILFKRGIKVEKSILETASEYLENIYQQLGFNCLKNDVLKHFAIIRVLEPASKTKSIMLLNKYFNIEYKRTTVFRKLAKLPSLKEKVEHLATKYAKNNLGFNFSLVFYDVTTLYFETHNEDDFRLNGFSKDNKINQPQILIGLVVNEIGFPICYDIFKGNTFEGKTILPVILGLKRKYHMDQITVIADAAMLSVENLTQLENHKIDYVVGARMGGLNLEEVRNIASMLGRTDKNIFKQESVIYEYSTKRARKDKIENNKQVNNPRLTSGVVH</sequence>
<protein>
    <submittedName>
        <fullName evidence="2">Transposase IS4 family protein</fullName>
    </submittedName>
</protein>